<feature type="region of interest" description="Disordered" evidence="1">
    <location>
        <begin position="35"/>
        <end position="55"/>
    </location>
</feature>
<evidence type="ECO:0000313" key="2">
    <source>
        <dbReference type="EMBL" id="EOA94571.1"/>
    </source>
</evidence>
<name>R0JC65_ANAPL</name>
<sequence>MRCLLDPRKEENHEPFPQCLLAELGLSPGRVAASQGLEQQASGAQTPAQKGEKPQRWTLVCGISTSAPGGAVDGAGIWRKEKAMDHMAIWCGEKDAAELGNSSKPPITPENVKGVENRSYGRRFLCTWSNIMRVTIILHAGQAGVSVWTLILMDLRDELWTRGLKEQCCPFHQSFLLRGALIP</sequence>
<accession>R0JC65</accession>
<dbReference type="EMBL" id="KB744699">
    <property type="protein sequence ID" value="EOA94571.1"/>
    <property type="molecule type" value="Genomic_DNA"/>
</dbReference>
<organism evidence="2 3">
    <name type="scientific">Anas platyrhynchos</name>
    <name type="common">Mallard</name>
    <name type="synonym">Anas boschas</name>
    <dbReference type="NCBI Taxonomy" id="8839"/>
    <lineage>
        <taxon>Eukaryota</taxon>
        <taxon>Metazoa</taxon>
        <taxon>Chordata</taxon>
        <taxon>Craniata</taxon>
        <taxon>Vertebrata</taxon>
        <taxon>Euteleostomi</taxon>
        <taxon>Archelosauria</taxon>
        <taxon>Archosauria</taxon>
        <taxon>Dinosauria</taxon>
        <taxon>Saurischia</taxon>
        <taxon>Theropoda</taxon>
        <taxon>Coelurosauria</taxon>
        <taxon>Aves</taxon>
        <taxon>Neognathae</taxon>
        <taxon>Galloanserae</taxon>
        <taxon>Anseriformes</taxon>
        <taxon>Anatidae</taxon>
        <taxon>Anatinae</taxon>
        <taxon>Anas</taxon>
    </lineage>
</organism>
<evidence type="ECO:0000256" key="1">
    <source>
        <dbReference type="SAM" id="MobiDB-lite"/>
    </source>
</evidence>
<reference evidence="3" key="1">
    <citation type="journal article" date="2013" name="Nat. Genet.">
        <title>The duck genome and transcriptome provide insight into an avian influenza virus reservoir species.</title>
        <authorList>
            <person name="Huang Y."/>
            <person name="Li Y."/>
            <person name="Burt D.W."/>
            <person name="Chen H."/>
            <person name="Zhang Y."/>
            <person name="Qian W."/>
            <person name="Kim H."/>
            <person name="Gan S."/>
            <person name="Zhao Y."/>
            <person name="Li J."/>
            <person name="Yi K."/>
            <person name="Feng H."/>
            <person name="Zhu P."/>
            <person name="Li B."/>
            <person name="Liu Q."/>
            <person name="Fairley S."/>
            <person name="Magor K.E."/>
            <person name="Du Z."/>
            <person name="Hu X."/>
            <person name="Goodman L."/>
            <person name="Tafer H."/>
            <person name="Vignal A."/>
            <person name="Lee T."/>
            <person name="Kim K.W."/>
            <person name="Sheng Z."/>
            <person name="An Y."/>
            <person name="Searle S."/>
            <person name="Herrero J."/>
            <person name="Groenen M.A."/>
            <person name="Crooijmans R.P."/>
            <person name="Faraut T."/>
            <person name="Cai Q."/>
            <person name="Webster R.G."/>
            <person name="Aldridge J.R."/>
            <person name="Warren W.C."/>
            <person name="Bartschat S."/>
            <person name="Kehr S."/>
            <person name="Marz M."/>
            <person name="Stadler P.F."/>
            <person name="Smith J."/>
            <person name="Kraus R.H."/>
            <person name="Zhao Y."/>
            <person name="Ren L."/>
            <person name="Fei J."/>
            <person name="Morisson M."/>
            <person name="Kaiser P."/>
            <person name="Griffin D.K."/>
            <person name="Rao M."/>
            <person name="Pitel F."/>
            <person name="Wang J."/>
            <person name="Li N."/>
        </authorList>
    </citation>
    <scope>NUCLEOTIDE SEQUENCE [LARGE SCALE GENOMIC DNA]</scope>
</reference>
<protein>
    <submittedName>
        <fullName evidence="2">Uncharacterized protein</fullName>
    </submittedName>
</protein>
<proteinExistence type="predicted"/>
<keyword evidence="3" id="KW-1185">Reference proteome</keyword>
<gene>
    <name evidence="2" type="ORF">Anapl_07859</name>
</gene>
<dbReference type="Proteomes" id="UP000296049">
    <property type="component" value="Unassembled WGS sequence"/>
</dbReference>
<feature type="compositionally biased region" description="Polar residues" evidence="1">
    <location>
        <begin position="36"/>
        <end position="48"/>
    </location>
</feature>
<dbReference type="AlphaFoldDB" id="R0JC65"/>
<evidence type="ECO:0000313" key="3">
    <source>
        <dbReference type="Proteomes" id="UP000296049"/>
    </source>
</evidence>